<dbReference type="Pfam" id="PF08680">
    <property type="entry name" value="DUF1779"/>
    <property type="match status" value="1"/>
</dbReference>
<dbReference type="Gene3D" id="3.30.2030.10">
    <property type="entry name" value="YwmB-like"/>
    <property type="match status" value="1"/>
</dbReference>
<evidence type="ECO:0000313" key="1">
    <source>
        <dbReference type="EMBL" id="SEQ98650.1"/>
    </source>
</evidence>
<dbReference type="EMBL" id="FOES01000038">
    <property type="protein sequence ID" value="SEQ98650.1"/>
    <property type="molecule type" value="Genomic_DNA"/>
</dbReference>
<organism evidence="1 2">
    <name type="scientific">Piscibacillus halophilus</name>
    <dbReference type="NCBI Taxonomy" id="571933"/>
    <lineage>
        <taxon>Bacteria</taxon>
        <taxon>Bacillati</taxon>
        <taxon>Bacillota</taxon>
        <taxon>Bacilli</taxon>
        <taxon>Bacillales</taxon>
        <taxon>Bacillaceae</taxon>
        <taxon>Piscibacillus</taxon>
    </lineage>
</organism>
<dbReference type="Gene3D" id="3.30.360.40">
    <property type="entry name" value="YwmB-like"/>
    <property type="match status" value="1"/>
</dbReference>
<dbReference type="Proteomes" id="UP000199427">
    <property type="component" value="Unassembled WGS sequence"/>
</dbReference>
<dbReference type="SUPFAM" id="SSF143842">
    <property type="entry name" value="YwmB-like"/>
    <property type="match status" value="1"/>
</dbReference>
<sequence>MRWISIAILFFLTISLFYQSSNSLLADVETIEKLEQFFVEEDLDINLVNVTMHIVSNEEEANSFISNQEVNSQKRNGINEKFSTVYLDENRVKVIYEFESNGWSNETKKILQDRMLDPKFRHFFKNGQIYSCFQSRTDVKINSNFMIDKISNYFEVETTNVLNEENFKVVSGTTKQFEQYIPLDNESINIQFAIREQGNDQNIITIGTPILVIEY</sequence>
<dbReference type="STRING" id="571933.SAMN05216362_13813"/>
<keyword evidence="2" id="KW-1185">Reference proteome</keyword>
<dbReference type="RefSeq" id="WP_177176391.1">
    <property type="nucleotide sequence ID" value="NZ_FOES01000038.1"/>
</dbReference>
<protein>
    <submittedName>
        <fullName evidence="1">TATA-box binding</fullName>
    </submittedName>
</protein>
<reference evidence="1 2" key="1">
    <citation type="submission" date="2016-10" db="EMBL/GenBank/DDBJ databases">
        <authorList>
            <person name="de Groot N.N."/>
        </authorList>
    </citation>
    <scope>NUCLEOTIDE SEQUENCE [LARGE SCALE GENOMIC DNA]</scope>
    <source>
        <strain evidence="1 2">DSM 21633</strain>
    </source>
</reference>
<name>A0A1H9KHN4_9BACI</name>
<gene>
    <name evidence="1" type="ORF">SAMN05216362_13813</name>
</gene>
<evidence type="ECO:0000313" key="2">
    <source>
        <dbReference type="Proteomes" id="UP000199427"/>
    </source>
</evidence>
<dbReference type="AlphaFoldDB" id="A0A1H9KHN4"/>
<accession>A0A1H9KHN4</accession>
<dbReference type="InterPro" id="IPR036209">
    <property type="entry name" value="YwmB-like_sf"/>
</dbReference>
<dbReference type="InterPro" id="IPR014794">
    <property type="entry name" value="DUF1779"/>
</dbReference>
<proteinExistence type="predicted"/>